<feature type="transmembrane region" description="Helical" evidence="1">
    <location>
        <begin position="60"/>
        <end position="78"/>
    </location>
</feature>
<keyword evidence="3" id="KW-1185">Reference proteome</keyword>
<reference evidence="2 3" key="1">
    <citation type="submission" date="2024-08" db="EMBL/GenBank/DDBJ databases">
        <authorList>
            <person name="Cucini C."/>
            <person name="Frati F."/>
        </authorList>
    </citation>
    <scope>NUCLEOTIDE SEQUENCE [LARGE SCALE GENOMIC DNA]</scope>
</reference>
<accession>A0ABP1RLC7</accession>
<keyword evidence="1" id="KW-1133">Transmembrane helix</keyword>
<evidence type="ECO:0008006" key="4">
    <source>
        <dbReference type="Google" id="ProtNLM"/>
    </source>
</evidence>
<gene>
    <name evidence="2" type="ORF">ODALV1_LOCUS23494</name>
</gene>
<feature type="transmembrane region" description="Helical" evidence="1">
    <location>
        <begin position="237"/>
        <end position="256"/>
    </location>
</feature>
<evidence type="ECO:0000256" key="1">
    <source>
        <dbReference type="SAM" id="Phobius"/>
    </source>
</evidence>
<feature type="transmembrane region" description="Helical" evidence="1">
    <location>
        <begin position="292"/>
        <end position="313"/>
    </location>
</feature>
<protein>
    <recommendedName>
        <fullName evidence="4">Transmembrane protein</fullName>
    </recommendedName>
</protein>
<dbReference type="EMBL" id="CAXLJM020000080">
    <property type="protein sequence ID" value="CAL8129945.1"/>
    <property type="molecule type" value="Genomic_DNA"/>
</dbReference>
<evidence type="ECO:0000313" key="3">
    <source>
        <dbReference type="Proteomes" id="UP001642540"/>
    </source>
</evidence>
<keyword evidence="1" id="KW-0812">Transmembrane</keyword>
<comment type="caution">
    <text evidence="2">The sequence shown here is derived from an EMBL/GenBank/DDBJ whole genome shotgun (WGS) entry which is preliminary data.</text>
</comment>
<dbReference type="Proteomes" id="UP001642540">
    <property type="component" value="Unassembled WGS sequence"/>
</dbReference>
<keyword evidence="1" id="KW-0472">Membrane</keyword>
<feature type="transmembrane region" description="Helical" evidence="1">
    <location>
        <begin position="28"/>
        <end position="48"/>
    </location>
</feature>
<sequence>MDRFNIHNYVPRVIFFALNELGEFPWRVILQMAGTFVYVLVTFGFQLIRYFDVNPPDAFSATLPFAVLVTFLTIRFKISREIFYLVWPSGTIKILRQLIYSYLSVKTVLTPVLGLAASIVESSKCGVHLIVENCEDVAGMWINSTLGREAKVANSIFTSIRNSIPTFVEDTSSWISGALSTVTRMKVLDPAKQLVSYVSFSVQPRTASNLQLEDDAGKSLFNELKEDVLATENFLNVVLWAWGLFSMCQAFLYLPISKYLRLKDYRLLHSQSSDSLFVQYFNRMFLWLKSKLPSVSTILFVLILFCWLVEYFIGNAYLRSGEIYSSGNPKLKSNSSVRFSHSGGDLGYVITNGLNGIVMDNQHIEVNMNISQCYSGRYEQTSTLKHFFHILLLLFAHCTSWFDKIIEANEEHYYALLQGNIYLM</sequence>
<organism evidence="2 3">
    <name type="scientific">Orchesella dallaii</name>
    <dbReference type="NCBI Taxonomy" id="48710"/>
    <lineage>
        <taxon>Eukaryota</taxon>
        <taxon>Metazoa</taxon>
        <taxon>Ecdysozoa</taxon>
        <taxon>Arthropoda</taxon>
        <taxon>Hexapoda</taxon>
        <taxon>Collembola</taxon>
        <taxon>Entomobryomorpha</taxon>
        <taxon>Entomobryoidea</taxon>
        <taxon>Orchesellidae</taxon>
        <taxon>Orchesellinae</taxon>
        <taxon>Orchesella</taxon>
    </lineage>
</organism>
<name>A0ABP1RLC7_9HEXA</name>
<evidence type="ECO:0000313" key="2">
    <source>
        <dbReference type="EMBL" id="CAL8129945.1"/>
    </source>
</evidence>
<feature type="transmembrane region" description="Helical" evidence="1">
    <location>
        <begin position="99"/>
        <end position="120"/>
    </location>
</feature>
<proteinExistence type="predicted"/>